<evidence type="ECO:0000313" key="2">
    <source>
        <dbReference type="EMBL" id="MBA8848669.1"/>
    </source>
</evidence>
<evidence type="ECO:0000313" key="3">
    <source>
        <dbReference type="Proteomes" id="UP000585905"/>
    </source>
</evidence>
<dbReference type="InterPro" id="IPR007296">
    <property type="entry name" value="DUF403"/>
</dbReference>
<evidence type="ECO:0000259" key="1">
    <source>
        <dbReference type="Pfam" id="PF04168"/>
    </source>
</evidence>
<protein>
    <submittedName>
        <fullName evidence="2">Putative alpha-E superfamily protein</fullName>
    </submittedName>
</protein>
<proteinExistence type="predicted"/>
<dbReference type="RefSeq" id="WP_182491441.1">
    <property type="nucleotide sequence ID" value="NZ_BAAAOV010000012.1"/>
</dbReference>
<organism evidence="2 3">
    <name type="scientific">Microcella alkalica</name>
    <dbReference type="NCBI Taxonomy" id="355930"/>
    <lineage>
        <taxon>Bacteria</taxon>
        <taxon>Bacillati</taxon>
        <taxon>Actinomycetota</taxon>
        <taxon>Actinomycetes</taxon>
        <taxon>Micrococcales</taxon>
        <taxon>Microbacteriaceae</taxon>
        <taxon>Microcella</taxon>
    </lineage>
</organism>
<dbReference type="Proteomes" id="UP000585905">
    <property type="component" value="Unassembled WGS sequence"/>
</dbReference>
<dbReference type="EMBL" id="JACGWX010000006">
    <property type="protein sequence ID" value="MBA8848669.1"/>
    <property type="molecule type" value="Genomic_DNA"/>
</dbReference>
<dbReference type="AlphaFoldDB" id="A0A839E7P2"/>
<dbReference type="PANTHER" id="PTHR34595">
    <property type="entry name" value="BLR5612 PROTEIN"/>
    <property type="match status" value="1"/>
</dbReference>
<gene>
    <name evidence="2" type="ORF">FHX53_002279</name>
</gene>
<name>A0A839E7P2_9MICO</name>
<feature type="domain" description="DUF403" evidence="1">
    <location>
        <begin position="1"/>
        <end position="296"/>
    </location>
</feature>
<keyword evidence="3" id="KW-1185">Reference proteome</keyword>
<accession>A0A839E7P2</accession>
<dbReference type="PANTHER" id="PTHR34595:SF7">
    <property type="entry name" value="SLL1039 PROTEIN"/>
    <property type="match status" value="1"/>
</dbReference>
<comment type="caution">
    <text evidence="2">The sequence shown here is derived from an EMBL/GenBank/DDBJ whole genome shotgun (WGS) entry which is preliminary data.</text>
</comment>
<sequence>MLSRIAESLYWIGRYVERTDGTARILDVHLQLLLEDPWIDENTACRSLLSVMGSDIEEETRLTRHDVLSILAIDRTHPASIAYSISAARESARRAREIVSTELWEVLNASSARMPRRVSDEKIAEFFGWVRERSALAVGIVESSSSRDEVYGFFTLGRSVERADMTARLLATRALTEASGPAWTTILRSVGAYEAYLRTYRGVPSAQNAAEFLLLDRLFPRSILYSVLRAERCLRDIEPRTDRAGVADLALRRLGQIRSELEYRPITEIIDDLPHFMDAVQSATSATSDAVRLRYFPTSTAPSWVAERS</sequence>
<dbReference type="Pfam" id="PF04168">
    <property type="entry name" value="Alpha-E"/>
    <property type="match status" value="1"/>
</dbReference>
<reference evidence="2 3" key="1">
    <citation type="submission" date="2020-07" db="EMBL/GenBank/DDBJ databases">
        <title>Sequencing the genomes of 1000 actinobacteria strains.</title>
        <authorList>
            <person name="Klenk H.-P."/>
        </authorList>
    </citation>
    <scope>NUCLEOTIDE SEQUENCE [LARGE SCALE GENOMIC DNA]</scope>
    <source>
        <strain evidence="2 3">DSM 19663</strain>
    </source>
</reference>
<dbReference type="InterPro" id="IPR051680">
    <property type="entry name" value="ATP-dep_Glu-Cys_Ligase-2"/>
</dbReference>